<dbReference type="RefSeq" id="WP_302110449.1">
    <property type="nucleotide sequence ID" value="NZ_JAUKTR010000005.1"/>
</dbReference>
<dbReference type="Proteomes" id="UP001169063">
    <property type="component" value="Unassembled WGS sequence"/>
</dbReference>
<evidence type="ECO:0000256" key="1">
    <source>
        <dbReference type="SAM" id="SignalP"/>
    </source>
</evidence>
<gene>
    <name evidence="3" type="ORF">Q0812_11325</name>
</gene>
<name>A0ABT8SR73_9CAUL</name>
<dbReference type="EC" id="3.1.1.103" evidence="3"/>
<feature type="chain" id="PRO_5046744689" evidence="1">
    <location>
        <begin position="18"/>
        <end position="485"/>
    </location>
</feature>
<dbReference type="EMBL" id="JAUKTR010000005">
    <property type="protein sequence ID" value="MDO1560017.1"/>
    <property type="molecule type" value="Genomic_DNA"/>
</dbReference>
<reference evidence="3" key="1">
    <citation type="submission" date="2023-07" db="EMBL/GenBank/DDBJ databases">
        <title>Brevundimonas soil sp. nov., isolated from the soil of chemical plant.</title>
        <authorList>
            <person name="Wu N."/>
        </authorList>
    </citation>
    <scope>NUCLEOTIDE SEQUENCE</scope>
    <source>
        <strain evidence="3">XZ-24</strain>
    </source>
</reference>
<organism evidence="3 4">
    <name type="scientific">Peiella sedimenti</name>
    <dbReference type="NCBI Taxonomy" id="3061083"/>
    <lineage>
        <taxon>Bacteria</taxon>
        <taxon>Pseudomonadati</taxon>
        <taxon>Pseudomonadota</taxon>
        <taxon>Alphaproteobacteria</taxon>
        <taxon>Caulobacterales</taxon>
        <taxon>Caulobacteraceae</taxon>
        <taxon>Peiella</taxon>
    </lineage>
</organism>
<feature type="signal peptide" evidence="1">
    <location>
        <begin position="1"/>
        <end position="17"/>
    </location>
</feature>
<accession>A0ABT8SR73</accession>
<dbReference type="PANTHER" id="PTHR46825">
    <property type="entry name" value="D-ALANYL-D-ALANINE-CARBOXYPEPTIDASE/ENDOPEPTIDASE AMPH"/>
    <property type="match status" value="1"/>
</dbReference>
<evidence type="ECO:0000313" key="4">
    <source>
        <dbReference type="Proteomes" id="UP001169063"/>
    </source>
</evidence>
<dbReference type="Pfam" id="PF00144">
    <property type="entry name" value="Beta-lactamase"/>
    <property type="match status" value="1"/>
</dbReference>
<dbReference type="PANTHER" id="PTHR46825:SF15">
    <property type="entry name" value="BETA-LACTAMASE-RELATED DOMAIN-CONTAINING PROTEIN"/>
    <property type="match status" value="1"/>
</dbReference>
<evidence type="ECO:0000259" key="2">
    <source>
        <dbReference type="Pfam" id="PF00144"/>
    </source>
</evidence>
<keyword evidence="4" id="KW-1185">Reference proteome</keyword>
<comment type="caution">
    <text evidence="3">The sequence shown here is derived from an EMBL/GenBank/DDBJ whole genome shotgun (WGS) entry which is preliminary data.</text>
</comment>
<keyword evidence="1" id="KW-0732">Signal</keyword>
<dbReference type="InterPro" id="IPR012338">
    <property type="entry name" value="Beta-lactam/transpept-like"/>
</dbReference>
<dbReference type="GO" id="GO:0016787">
    <property type="term" value="F:hydrolase activity"/>
    <property type="evidence" value="ECO:0007669"/>
    <property type="project" value="UniProtKB-KW"/>
</dbReference>
<sequence length="485" mass="50980">MKAALILLAALATPAAAQPVAETRFEAAAAHTLELAQATRQAPGAPPALAVVMVREGAPPMVWVEGEARSGVAADAATPFPVASLAKTFTAALSRRPAVQATFPDGLALAEVWPEAAVDGVNLTVVTNRDLLDHTAPLASGPMTLRAFFVSPPEPDAALRLLDQATEAREPGFGYANLGYILWAAGLERRTGHSWIDWLETEIIQPLGLEDSGASPTTAARMASGHVWDGERQIAWPYDDPQLMNAAGGLGLSARDGASWMLAHMGAGWVEDGAVPVELAIGGSQCHAYRLGWYLCRRGETRVLATAGGYPGVRSALIVAPETGIGVLVMVNGEAGAGWLAQSLADAFMDQALGALVQTLGPEAFRNEFARRAAQAGEGRRTRLQQGLEDPSWQGWTWSPDAQTLAAYAGGWCSPWFGEMRLTLEGDALHGRMGAWRAALRPAAPGLFGAVVNEAEPPQLLTIDPAAGTLDWAGFPFTRCTNGGA</sequence>
<proteinExistence type="predicted"/>
<dbReference type="InterPro" id="IPR050491">
    <property type="entry name" value="AmpC-like"/>
</dbReference>
<dbReference type="InterPro" id="IPR001466">
    <property type="entry name" value="Beta-lactam-related"/>
</dbReference>
<dbReference type="Gene3D" id="3.40.710.10">
    <property type="entry name" value="DD-peptidase/beta-lactamase superfamily"/>
    <property type="match status" value="1"/>
</dbReference>
<feature type="domain" description="Beta-lactamase-related" evidence="2">
    <location>
        <begin position="49"/>
        <end position="336"/>
    </location>
</feature>
<evidence type="ECO:0000313" key="3">
    <source>
        <dbReference type="EMBL" id="MDO1560017.1"/>
    </source>
</evidence>
<dbReference type="SUPFAM" id="SSF56601">
    <property type="entry name" value="beta-lactamase/transpeptidase-like"/>
    <property type="match status" value="1"/>
</dbReference>
<keyword evidence="3" id="KW-0378">Hydrolase</keyword>
<protein>
    <submittedName>
        <fullName evidence="3">Serine hydrolase domain-containing protein</fullName>
        <ecNumber evidence="3">3.1.1.103</ecNumber>
    </submittedName>
</protein>